<dbReference type="RefSeq" id="WP_136432145.1">
    <property type="nucleotide sequence ID" value="NZ_JBHSNS010000011.1"/>
</dbReference>
<feature type="transmembrane region" description="Helical" evidence="1">
    <location>
        <begin position="63"/>
        <end position="84"/>
    </location>
</feature>
<comment type="caution">
    <text evidence="2">The sequence shown here is derived from an EMBL/GenBank/DDBJ whole genome shotgun (WGS) entry which is preliminary data.</text>
</comment>
<protein>
    <recommendedName>
        <fullName evidence="4">Integral membrane protein</fullName>
    </recommendedName>
</protein>
<sequence length="295" mass="31604">MADLPMHVSDAPAAGFAERSRSLRPLGAALLVLSAALVVNTLAGPLVIGWIDYPITESMLNQLLGLELVTVLLVVPVAVTAGVFAIRERPLAPLLAIGPSAYTAYMFAQYVVGPLYDRYSATVLFQLAIASVSGIVTVWCWVRAAEVRLPAVGRRRRRNGTAWLVFLAVFVLLRYSTTVTGALSGDRIPEEFGDSPAFYWSIFLLDLGVVVPVTLLAAGALYSRRRLGQHAYYALIGWFTMVPPSVAAMAAVMVARDDPHASVPTLILTASASVLFAIPAIAAVRQLSRKEGVTP</sequence>
<keyword evidence="1" id="KW-0812">Transmembrane</keyword>
<evidence type="ECO:0000313" key="3">
    <source>
        <dbReference type="Proteomes" id="UP001596072"/>
    </source>
</evidence>
<evidence type="ECO:0000313" key="2">
    <source>
        <dbReference type="EMBL" id="MFC5730858.1"/>
    </source>
</evidence>
<evidence type="ECO:0008006" key="4">
    <source>
        <dbReference type="Google" id="ProtNLM"/>
    </source>
</evidence>
<keyword evidence="1" id="KW-0472">Membrane</keyword>
<organism evidence="2 3">
    <name type="scientific">Nocardioides vastitatis</name>
    <dbReference type="NCBI Taxonomy" id="2568655"/>
    <lineage>
        <taxon>Bacteria</taxon>
        <taxon>Bacillati</taxon>
        <taxon>Actinomycetota</taxon>
        <taxon>Actinomycetes</taxon>
        <taxon>Propionibacteriales</taxon>
        <taxon>Nocardioidaceae</taxon>
        <taxon>Nocardioides</taxon>
    </lineage>
</organism>
<feature type="transmembrane region" description="Helical" evidence="1">
    <location>
        <begin position="261"/>
        <end position="284"/>
    </location>
</feature>
<proteinExistence type="predicted"/>
<reference evidence="3" key="1">
    <citation type="journal article" date="2019" name="Int. J. Syst. Evol. Microbiol.">
        <title>The Global Catalogue of Microorganisms (GCM) 10K type strain sequencing project: providing services to taxonomists for standard genome sequencing and annotation.</title>
        <authorList>
            <consortium name="The Broad Institute Genomics Platform"/>
            <consortium name="The Broad Institute Genome Sequencing Center for Infectious Disease"/>
            <person name="Wu L."/>
            <person name="Ma J."/>
        </authorList>
    </citation>
    <scope>NUCLEOTIDE SEQUENCE [LARGE SCALE GENOMIC DNA]</scope>
    <source>
        <strain evidence="3">YIM 94188</strain>
    </source>
</reference>
<feature type="transmembrane region" description="Helical" evidence="1">
    <location>
        <begin position="28"/>
        <end position="51"/>
    </location>
</feature>
<accession>A0ABW0ZKX3</accession>
<name>A0ABW0ZKX3_9ACTN</name>
<keyword evidence="1" id="KW-1133">Transmembrane helix</keyword>
<dbReference type="EMBL" id="JBHSNS010000011">
    <property type="protein sequence ID" value="MFC5730858.1"/>
    <property type="molecule type" value="Genomic_DNA"/>
</dbReference>
<feature type="transmembrane region" description="Helical" evidence="1">
    <location>
        <begin position="233"/>
        <end position="255"/>
    </location>
</feature>
<feature type="transmembrane region" description="Helical" evidence="1">
    <location>
        <begin position="91"/>
        <end position="111"/>
    </location>
</feature>
<feature type="transmembrane region" description="Helical" evidence="1">
    <location>
        <begin position="197"/>
        <end position="221"/>
    </location>
</feature>
<dbReference type="Proteomes" id="UP001596072">
    <property type="component" value="Unassembled WGS sequence"/>
</dbReference>
<feature type="transmembrane region" description="Helical" evidence="1">
    <location>
        <begin position="163"/>
        <end position="185"/>
    </location>
</feature>
<keyword evidence="3" id="KW-1185">Reference proteome</keyword>
<gene>
    <name evidence="2" type="ORF">ACFPQB_18195</name>
</gene>
<feature type="transmembrane region" description="Helical" evidence="1">
    <location>
        <begin position="123"/>
        <end position="142"/>
    </location>
</feature>
<evidence type="ECO:0000256" key="1">
    <source>
        <dbReference type="SAM" id="Phobius"/>
    </source>
</evidence>